<evidence type="ECO:0000313" key="4">
    <source>
        <dbReference type="Proteomes" id="UP000067444"/>
    </source>
</evidence>
<feature type="compositionally biased region" description="Basic and acidic residues" evidence="1">
    <location>
        <begin position="1"/>
        <end position="35"/>
    </location>
</feature>
<dbReference type="InterPro" id="IPR050445">
    <property type="entry name" value="Bact_polysacc_biosynth/exp"/>
</dbReference>
<protein>
    <submittedName>
        <fullName evidence="3">Uncharacterized protein</fullName>
    </submittedName>
</protein>
<dbReference type="EMBL" id="CP012161">
    <property type="protein sequence ID" value="AKS47838.1"/>
    <property type="molecule type" value="Genomic_DNA"/>
</dbReference>
<feature type="transmembrane region" description="Helical" evidence="2">
    <location>
        <begin position="400"/>
        <end position="422"/>
    </location>
</feature>
<keyword evidence="2" id="KW-1133">Transmembrane helix</keyword>
<dbReference type="AlphaFoldDB" id="A0A0K0YA81"/>
<proteinExistence type="predicted"/>
<dbReference type="PANTHER" id="PTHR32309">
    <property type="entry name" value="TYROSINE-PROTEIN KINASE"/>
    <property type="match status" value="1"/>
</dbReference>
<name>A0A0K0YA81_9RHOB</name>
<dbReference type="KEGG" id="otm:OSB_33250"/>
<dbReference type="GO" id="GO:0005886">
    <property type="term" value="C:plasma membrane"/>
    <property type="evidence" value="ECO:0007669"/>
    <property type="project" value="TreeGrafter"/>
</dbReference>
<dbReference type="Proteomes" id="UP000067444">
    <property type="component" value="Plasmid OSB_p1"/>
</dbReference>
<sequence length="426" mass="47756">MNDTPDRAGEQDAKKRDATPNKQVERQHKPREARVAADAPKQDAQVRPVVRPTVQPARRRKRHVFLFLSWILICVAPIVAAAFYMNTYAADQYASKLAFSVRSEEQSSAIELLGGITELSGSSSTDTDVLYAFLNSQELVSRVNERVDLESIWSRVSIEQDPLYAYDPGGTIEDLVNHWSRKVSVIYDSGTSLIEIRVLAFDPHEAQRIANAVLAECTVMINNLSTIAREDAIRYSRDDLEIASARLREARQSLTLFRNRTQIVDPSIDTQNQMGLLVTLQQQLADAMIEGDLLRDTTSTSDPRLEQADRRVEVINQRIEEERQKLGLGGGAEGAVVFADLVGEYEGLIVDREFAEVAYTTALAGFNGAQAEARRQSRYLAAHIQPSLAQKAEHPERIKLILFVALFSFLSWCVLALVYYSLRDRS</sequence>
<feature type="transmembrane region" description="Helical" evidence="2">
    <location>
        <begin position="64"/>
        <end position="85"/>
    </location>
</feature>
<feature type="region of interest" description="Disordered" evidence="1">
    <location>
        <begin position="1"/>
        <end position="51"/>
    </location>
</feature>
<reference evidence="3 4" key="1">
    <citation type="journal article" date="2015" name="Genome Announc.">
        <title>Closed Genome Sequence of Octadecabacter temperatus SB1, the First Mesophilic Species of the Genus Octadecabacter.</title>
        <authorList>
            <person name="Voget S."/>
            <person name="Billerbeck S."/>
            <person name="Simon M."/>
            <person name="Daniel R."/>
        </authorList>
    </citation>
    <scope>NUCLEOTIDE SEQUENCE [LARGE SCALE GENOMIC DNA]</scope>
    <source>
        <strain evidence="3 4">SB1</strain>
        <plasmid evidence="3">OSB_p1</plasmid>
    </source>
</reference>
<keyword evidence="4" id="KW-1185">Reference proteome</keyword>
<accession>A0A0K0YA81</accession>
<dbReference type="GO" id="GO:0004713">
    <property type="term" value="F:protein tyrosine kinase activity"/>
    <property type="evidence" value="ECO:0007669"/>
    <property type="project" value="TreeGrafter"/>
</dbReference>
<keyword evidence="3" id="KW-0614">Plasmid</keyword>
<dbReference type="PANTHER" id="PTHR32309:SF13">
    <property type="entry name" value="FERRIC ENTEROBACTIN TRANSPORT PROTEIN FEPE"/>
    <property type="match status" value="1"/>
</dbReference>
<geneLocation type="plasmid" evidence="3 4">
    <name>OSB_p1</name>
</geneLocation>
<gene>
    <name evidence="3" type="ORF">OSB_33250</name>
</gene>
<evidence type="ECO:0000313" key="3">
    <source>
        <dbReference type="EMBL" id="AKS47838.1"/>
    </source>
</evidence>
<evidence type="ECO:0000256" key="2">
    <source>
        <dbReference type="SAM" id="Phobius"/>
    </source>
</evidence>
<organism evidence="3 4">
    <name type="scientific">Octadecabacter temperatus</name>
    <dbReference type="NCBI Taxonomy" id="1458307"/>
    <lineage>
        <taxon>Bacteria</taxon>
        <taxon>Pseudomonadati</taxon>
        <taxon>Pseudomonadota</taxon>
        <taxon>Alphaproteobacteria</taxon>
        <taxon>Rhodobacterales</taxon>
        <taxon>Roseobacteraceae</taxon>
        <taxon>Octadecabacter</taxon>
    </lineage>
</organism>
<keyword evidence="2" id="KW-0472">Membrane</keyword>
<keyword evidence="2" id="KW-0812">Transmembrane</keyword>
<dbReference type="PATRIC" id="fig|1458307.3.peg.3350"/>
<evidence type="ECO:0000256" key="1">
    <source>
        <dbReference type="SAM" id="MobiDB-lite"/>
    </source>
</evidence>